<feature type="domain" description="Reverse transcriptase" evidence="1">
    <location>
        <begin position="13"/>
        <end position="114"/>
    </location>
</feature>
<organism evidence="2 3">
    <name type="scientific">Diaphorina citri</name>
    <name type="common">Asian citrus psyllid</name>
    <dbReference type="NCBI Taxonomy" id="121845"/>
    <lineage>
        <taxon>Eukaryota</taxon>
        <taxon>Metazoa</taxon>
        <taxon>Ecdysozoa</taxon>
        <taxon>Arthropoda</taxon>
        <taxon>Hexapoda</taxon>
        <taxon>Insecta</taxon>
        <taxon>Pterygota</taxon>
        <taxon>Neoptera</taxon>
        <taxon>Paraneoptera</taxon>
        <taxon>Hemiptera</taxon>
        <taxon>Sternorrhyncha</taxon>
        <taxon>Psylloidea</taxon>
        <taxon>Psyllidae</taxon>
        <taxon>Diaphorininae</taxon>
        <taxon>Diaphorina</taxon>
    </lineage>
</organism>
<dbReference type="Proteomes" id="UP000079169">
    <property type="component" value="Unplaced"/>
</dbReference>
<dbReference type="KEGG" id="dci:103523123"/>
<dbReference type="AlphaFoldDB" id="A0A1S3DRN1"/>
<dbReference type="PaxDb" id="121845-A0A1S3DRN1"/>
<sequence length="254" mass="29677">MNKIVYSEPIDVESGCIPGGHLSGLLFLCFINDITSSLPANAKTWLFADDLKIAMRVSGPGDASALQEVLRCLHQWCVENLMELNIKKCKVMTYHTIKHPYIASYTINNVTLDRIYEVKDLGVTFQPNLRFNAHFNIIRNKSLQMLGLLYRHTRDFQCPSTLKMLYYAYVRSRLEYCSIVWSPQYLVHMKSIEAVQRKFLRMLAYKCGTRIIDHEYENIMRDQNIMSLKQRRDVHDLTFLVKLIQNKIYSPELL</sequence>
<dbReference type="Pfam" id="PF00078">
    <property type="entry name" value="RVT_1"/>
    <property type="match status" value="1"/>
</dbReference>
<dbReference type="OMA" id="HEYENIM"/>
<reference evidence="3" key="1">
    <citation type="submission" date="2025-08" db="UniProtKB">
        <authorList>
            <consortium name="RefSeq"/>
        </authorList>
    </citation>
    <scope>IDENTIFICATION</scope>
</reference>
<evidence type="ECO:0000313" key="2">
    <source>
        <dbReference type="Proteomes" id="UP000079169"/>
    </source>
</evidence>
<dbReference type="PANTHER" id="PTHR33332">
    <property type="entry name" value="REVERSE TRANSCRIPTASE DOMAIN-CONTAINING PROTEIN"/>
    <property type="match status" value="1"/>
</dbReference>
<dbReference type="GeneID" id="103523123"/>
<dbReference type="RefSeq" id="XP_008486413.1">
    <property type="nucleotide sequence ID" value="XM_008488191.1"/>
</dbReference>
<proteinExistence type="predicted"/>
<dbReference type="STRING" id="121845.A0A1S3DRN1"/>
<evidence type="ECO:0000313" key="3">
    <source>
        <dbReference type="RefSeq" id="XP_008486413.1"/>
    </source>
</evidence>
<evidence type="ECO:0000259" key="1">
    <source>
        <dbReference type="Pfam" id="PF00078"/>
    </source>
</evidence>
<protein>
    <submittedName>
        <fullName evidence="3">Uncharacterized protein LOC103523123</fullName>
    </submittedName>
</protein>
<keyword evidence="2" id="KW-1185">Reference proteome</keyword>
<gene>
    <name evidence="3" type="primary">LOC103523123</name>
</gene>
<feature type="non-terminal residue" evidence="3">
    <location>
        <position position="254"/>
    </location>
</feature>
<name>A0A1S3DRN1_DIACI</name>
<dbReference type="InterPro" id="IPR000477">
    <property type="entry name" value="RT_dom"/>
</dbReference>
<accession>A0A1S3DRN1</accession>